<reference evidence="2" key="1">
    <citation type="journal article" date="2013" name="Environ. Microbiol.">
        <title>Seasonally variable intestinal metagenomes of the red palm weevil (Rhynchophorus ferrugineus).</title>
        <authorList>
            <person name="Jia S."/>
            <person name="Zhang X."/>
            <person name="Zhang G."/>
            <person name="Yin A."/>
            <person name="Zhang S."/>
            <person name="Li F."/>
            <person name="Wang L."/>
            <person name="Zhao D."/>
            <person name="Yun Q."/>
            <person name="Tala"/>
            <person name="Wang J."/>
            <person name="Sun G."/>
            <person name="Baabdullah M."/>
            <person name="Yu X."/>
            <person name="Hu S."/>
            <person name="Al-Mssallem I.S."/>
            <person name="Yu J."/>
        </authorList>
    </citation>
    <scope>NUCLEOTIDE SEQUENCE</scope>
</reference>
<evidence type="ECO:0000256" key="1">
    <source>
        <dbReference type="SAM" id="Phobius"/>
    </source>
</evidence>
<name>A0A060CB08_9BACT</name>
<feature type="transmembrane region" description="Helical" evidence="1">
    <location>
        <begin position="46"/>
        <end position="64"/>
    </location>
</feature>
<feature type="transmembrane region" description="Helical" evidence="1">
    <location>
        <begin position="21"/>
        <end position="40"/>
    </location>
</feature>
<dbReference type="AlphaFoldDB" id="A0A060CB08"/>
<organism evidence="2">
    <name type="scientific">uncultured Desulfotalea sp</name>
    <dbReference type="NCBI Taxonomy" id="518891"/>
    <lineage>
        <taxon>Bacteria</taxon>
        <taxon>Pseudomonadati</taxon>
        <taxon>Thermodesulfobacteriota</taxon>
        <taxon>Desulfobulbia</taxon>
        <taxon>Desulfobulbales</taxon>
        <taxon>Desulfocapsaceae</taxon>
        <taxon>Desulfotalea</taxon>
        <taxon>environmental samples</taxon>
    </lineage>
</organism>
<keyword evidence="1" id="KW-0812">Transmembrane</keyword>
<proteinExistence type="predicted"/>
<sequence>MEKINRYTSGMVANKLRRRQRFAGLRMVFYPPLFFLRQYLVKRYFLNGWAGFVASVCGAFYVFLKYAKLHEARVRAARGREE</sequence>
<evidence type="ECO:0000313" key="2">
    <source>
        <dbReference type="EMBL" id="AIA93853.1"/>
    </source>
</evidence>
<keyword evidence="1" id="KW-0472">Membrane</keyword>
<keyword evidence="1" id="KW-1133">Transmembrane helix</keyword>
<protein>
    <submittedName>
        <fullName evidence="2">CAZy families GT2 protein</fullName>
    </submittedName>
</protein>
<dbReference type="EMBL" id="KF126506">
    <property type="protein sequence ID" value="AIA93853.1"/>
    <property type="molecule type" value="Genomic_DNA"/>
</dbReference>
<accession>A0A060CB08</accession>